<evidence type="ECO:0000256" key="2">
    <source>
        <dbReference type="ARBA" id="ARBA00022747"/>
    </source>
</evidence>
<evidence type="ECO:0000313" key="5">
    <source>
        <dbReference type="EMBL" id="MLE28810.1"/>
    </source>
</evidence>
<dbReference type="InterPro" id="IPR051212">
    <property type="entry name" value="Type-I_RE_S_subunit"/>
</dbReference>
<dbReference type="Pfam" id="PF01420">
    <property type="entry name" value="Methylase_S"/>
    <property type="match status" value="2"/>
</dbReference>
<keyword evidence="2" id="KW-0680">Restriction system</keyword>
<accession>A0A3I3MV61</accession>
<dbReference type="CDD" id="cd17246">
    <property type="entry name" value="RMtype1_S_SonII-TRD2-CR2_like"/>
    <property type="match status" value="1"/>
</dbReference>
<keyword evidence="5" id="KW-0808">Transferase</keyword>
<organism evidence="5">
    <name type="scientific">Salmonella enterica</name>
    <name type="common">Salmonella choleraesuis</name>
    <dbReference type="NCBI Taxonomy" id="28901"/>
    <lineage>
        <taxon>Bacteria</taxon>
        <taxon>Pseudomonadati</taxon>
        <taxon>Pseudomonadota</taxon>
        <taxon>Gammaproteobacteria</taxon>
        <taxon>Enterobacterales</taxon>
        <taxon>Enterobacteriaceae</taxon>
        <taxon>Salmonella</taxon>
    </lineage>
</organism>
<proteinExistence type="inferred from homology"/>
<sequence length="509" mass="56894">MSRGKLPEGWTTAPVSTVTTLIRGVTYKKEQALNYLQDDYLPLIRANNIQNGKFDTTDLVFVPKNLVKESQKISPEDIVIAMSSGSKSVVGKSAHQRLPFECSFGAFCGALRPEKHISPSFIAHFTKSSFYRNKISSLSAGANINNIKPASFDLINIPIPSLAEQKVIAEKLDTLLAQVDSTKARLEQIPQILKRFRQAVLEEAVSGRLTENWRDASISEKSAEELLVTISKTRKKNLTSGADSLATESKRYLAKIDAHHFNIPDVILPVGWKWTTFLQSMEKVVDCHNKTAPYTEKGIYLIRTPDIRNGIISLKNTKYVNEDTYNFWSKRCPPRSGDIIFTREAPMGEAGIVPENTRLCMGQRMMLLRPMQSYLSNKYVLLNILSISFQARMLSQAIGTGVKHLRVADVESLMYPLPPLPEQHEIVRRVEQLFAYADTIEKQVNSALTRVNNLTQSILAKAFRGELTAQWRAENPDLISGENSAAALLEKIKAERAASGGKKNSRKKA</sequence>
<evidence type="ECO:0000256" key="3">
    <source>
        <dbReference type="ARBA" id="ARBA00023125"/>
    </source>
</evidence>
<dbReference type="GO" id="GO:0016740">
    <property type="term" value="F:transferase activity"/>
    <property type="evidence" value="ECO:0007669"/>
    <property type="project" value="UniProtKB-KW"/>
</dbReference>
<comment type="caution">
    <text evidence="5">The sequence shown here is derived from an EMBL/GenBank/DDBJ whole genome shotgun (WGS) entry which is preliminary data.</text>
</comment>
<dbReference type="RefSeq" id="WP_023210849.1">
    <property type="nucleotide sequence ID" value="NZ_MYML01000154.1"/>
</dbReference>
<dbReference type="GO" id="GO:0003677">
    <property type="term" value="F:DNA binding"/>
    <property type="evidence" value="ECO:0007669"/>
    <property type="project" value="UniProtKB-KW"/>
</dbReference>
<dbReference type="CDD" id="cd17252">
    <property type="entry name" value="RMtype1_S_EcoKI-TRD1-CR1_like"/>
    <property type="match status" value="1"/>
</dbReference>
<dbReference type="PANTHER" id="PTHR43140">
    <property type="entry name" value="TYPE-1 RESTRICTION ENZYME ECOKI SPECIFICITY PROTEIN"/>
    <property type="match status" value="1"/>
</dbReference>
<protein>
    <submittedName>
        <fullName evidence="5">4'-phosphopantetheinyl transferase</fullName>
    </submittedName>
</protein>
<dbReference type="InterPro" id="IPR044946">
    <property type="entry name" value="Restrct_endonuc_typeI_TRD_sf"/>
</dbReference>
<feature type="domain" description="Type I restriction modification DNA specificity" evidence="4">
    <location>
        <begin position="294"/>
        <end position="449"/>
    </location>
</feature>
<dbReference type="PANTHER" id="PTHR43140:SF1">
    <property type="entry name" value="TYPE I RESTRICTION ENZYME ECOKI SPECIFICITY SUBUNIT"/>
    <property type="match status" value="1"/>
</dbReference>
<feature type="domain" description="Type I restriction modification DNA specificity" evidence="4">
    <location>
        <begin position="7"/>
        <end position="190"/>
    </location>
</feature>
<dbReference type="AlphaFoldDB" id="A0A3I3MV61"/>
<reference evidence="5" key="1">
    <citation type="submission" date="2018-10" db="EMBL/GenBank/DDBJ databases">
        <authorList>
            <consortium name="PulseNet: The National Subtyping Network for Foodborne Disease Surveillance"/>
            <person name="Tarr C.L."/>
            <person name="Trees E."/>
            <person name="Katz L.S."/>
            <person name="Carleton-Romer H.A."/>
            <person name="Stroika S."/>
            <person name="Kucerova Z."/>
            <person name="Roache K.F."/>
            <person name="Sabol A.L."/>
            <person name="Besser J."/>
            <person name="Gerner-Smidt P."/>
        </authorList>
    </citation>
    <scope>NUCLEOTIDE SEQUENCE [LARGE SCALE GENOMIC DNA]</scope>
    <source>
        <strain evidence="5">PNUSAS056479</strain>
    </source>
</reference>
<dbReference type="EMBL" id="RUTY01000002">
    <property type="protein sequence ID" value="MLE28810.1"/>
    <property type="molecule type" value="Genomic_DNA"/>
</dbReference>
<dbReference type="GO" id="GO:0009307">
    <property type="term" value="P:DNA restriction-modification system"/>
    <property type="evidence" value="ECO:0007669"/>
    <property type="project" value="UniProtKB-KW"/>
</dbReference>
<comment type="similarity">
    <text evidence="1">Belongs to the type-I restriction system S methylase family.</text>
</comment>
<evidence type="ECO:0000259" key="4">
    <source>
        <dbReference type="Pfam" id="PF01420"/>
    </source>
</evidence>
<evidence type="ECO:0000256" key="1">
    <source>
        <dbReference type="ARBA" id="ARBA00010923"/>
    </source>
</evidence>
<dbReference type="Gene3D" id="3.90.220.20">
    <property type="entry name" value="DNA methylase specificity domains"/>
    <property type="match status" value="2"/>
</dbReference>
<gene>
    <name evidence="5" type="ORF">EBH50_02205</name>
</gene>
<dbReference type="InterPro" id="IPR000055">
    <property type="entry name" value="Restrct_endonuc_typeI_TRD"/>
</dbReference>
<dbReference type="Proteomes" id="UP000885317">
    <property type="component" value="Unassembled WGS sequence"/>
</dbReference>
<name>A0A3I3MV61_SALER</name>
<keyword evidence="3" id="KW-0238">DNA-binding</keyword>
<dbReference type="SUPFAM" id="SSF116734">
    <property type="entry name" value="DNA methylase specificity domain"/>
    <property type="match status" value="2"/>
</dbReference>